<comment type="cofactor">
    <cofactor evidence="3">
        <name>pyridoxal 5'-phosphate</name>
        <dbReference type="ChEBI" id="CHEBI:597326"/>
    </cofactor>
</comment>
<dbReference type="NCBIfam" id="TIGR00044">
    <property type="entry name" value="YggS family pyridoxal phosphate-dependent enzyme"/>
    <property type="match status" value="1"/>
</dbReference>
<protein>
    <recommendedName>
        <fullName evidence="2">Pyridoxal phosphate homeostasis protein</fullName>
        <shortName evidence="2">PLP homeostasis protein</shortName>
    </recommendedName>
</protein>
<dbReference type="InterPro" id="IPR001608">
    <property type="entry name" value="Ala_racemase_N"/>
</dbReference>
<dbReference type="SUPFAM" id="SSF51419">
    <property type="entry name" value="PLP-binding barrel"/>
    <property type="match status" value="1"/>
</dbReference>
<dbReference type="Proteomes" id="UP000046395">
    <property type="component" value="Unassembled WGS sequence"/>
</dbReference>
<dbReference type="FunFam" id="3.20.20.10:FF:000007">
    <property type="entry name" value="Pyridoxal phosphate homeostasis protein"/>
    <property type="match status" value="1"/>
</dbReference>
<feature type="modified residue" description="N6-(pyridoxal phosphate)lysine" evidence="2 3">
    <location>
        <position position="44"/>
    </location>
</feature>
<dbReference type="STRING" id="70415.A0A5S6QUR7"/>
<evidence type="ECO:0000313" key="7">
    <source>
        <dbReference type="WBParaSite" id="TMUE_3000010975.1"/>
    </source>
</evidence>
<dbReference type="CDD" id="cd06822">
    <property type="entry name" value="PLPDE_III_YBL036c_euk"/>
    <property type="match status" value="1"/>
</dbReference>
<comment type="similarity">
    <text evidence="2 4">Belongs to the pyridoxal phosphate-binding protein YggS/PROSC family.</text>
</comment>
<sequence length="258" mass="28671">MFHAKTMSSIEGNLKAIQKRIHNAFDMTDPSRRSRFPRLVAASKLKPVSDICLAYKAGQRHFGENYVQELLQKANDERLLVDCPDIRWHLIGHLQSNKVNKVISSVPQLYMIETVDSVKLAEGLNAAVGRRPENSARLNVMVQVNTSGEEQKSGVHPSEACTLAARIRNACRNLNFSGFMTIGSLDHSDAGEDDENPDFRCLSNVREEFCQANDIRLDQVELSMGMSGDFEQAIRMGSTNVRVGSSIFGARGGVEPYQ</sequence>
<accession>A0A5S6QUR7</accession>
<evidence type="ECO:0000256" key="4">
    <source>
        <dbReference type="RuleBase" id="RU004514"/>
    </source>
</evidence>
<proteinExistence type="inferred from homology"/>
<evidence type="ECO:0000256" key="3">
    <source>
        <dbReference type="PIRSR" id="PIRSR004848-1"/>
    </source>
</evidence>
<keyword evidence="6" id="KW-1185">Reference proteome</keyword>
<name>A0A5S6QUR7_TRIMR</name>
<evidence type="ECO:0000259" key="5">
    <source>
        <dbReference type="Pfam" id="PF01168"/>
    </source>
</evidence>
<dbReference type="InterPro" id="IPR011078">
    <property type="entry name" value="PyrdxlP_homeostasis"/>
</dbReference>
<organism evidence="6 7">
    <name type="scientific">Trichuris muris</name>
    <name type="common">Mouse whipworm</name>
    <dbReference type="NCBI Taxonomy" id="70415"/>
    <lineage>
        <taxon>Eukaryota</taxon>
        <taxon>Metazoa</taxon>
        <taxon>Ecdysozoa</taxon>
        <taxon>Nematoda</taxon>
        <taxon>Enoplea</taxon>
        <taxon>Dorylaimia</taxon>
        <taxon>Trichinellida</taxon>
        <taxon>Trichuridae</taxon>
        <taxon>Trichuris</taxon>
    </lineage>
</organism>
<dbReference type="PIRSF" id="PIRSF004848">
    <property type="entry name" value="YBL036c_PLPDEIII"/>
    <property type="match status" value="1"/>
</dbReference>
<dbReference type="GO" id="GO:0030170">
    <property type="term" value="F:pyridoxal phosphate binding"/>
    <property type="evidence" value="ECO:0007669"/>
    <property type="project" value="UniProtKB-UniRule"/>
</dbReference>
<dbReference type="PANTHER" id="PTHR10146:SF14">
    <property type="entry name" value="PYRIDOXAL PHOSPHATE HOMEOSTASIS PROTEIN"/>
    <property type="match status" value="1"/>
</dbReference>
<keyword evidence="1 2" id="KW-0663">Pyridoxal phosphate</keyword>
<dbReference type="AlphaFoldDB" id="A0A5S6QUR7"/>
<feature type="domain" description="Alanine racemase N-terminal" evidence="5">
    <location>
        <begin position="53"/>
        <end position="251"/>
    </location>
</feature>
<evidence type="ECO:0000256" key="2">
    <source>
        <dbReference type="HAMAP-Rule" id="MF_03225"/>
    </source>
</evidence>
<comment type="function">
    <text evidence="2">Pyridoxal 5'-phosphate (PLP)-binding protein, which may be involved in intracellular homeostatic regulation of pyridoxal 5'-phosphate (PLP), the active form of vitamin B6.</text>
</comment>
<reference evidence="7" key="1">
    <citation type="submission" date="2019-12" db="UniProtKB">
        <authorList>
            <consortium name="WormBaseParasite"/>
        </authorList>
    </citation>
    <scope>IDENTIFICATION</scope>
</reference>
<dbReference type="InterPro" id="IPR029066">
    <property type="entry name" value="PLP-binding_barrel"/>
</dbReference>
<dbReference type="PANTHER" id="PTHR10146">
    <property type="entry name" value="PROLINE SYNTHETASE CO-TRANSCRIBED BACTERIAL HOMOLOG PROTEIN"/>
    <property type="match status" value="1"/>
</dbReference>
<evidence type="ECO:0000256" key="1">
    <source>
        <dbReference type="ARBA" id="ARBA00022898"/>
    </source>
</evidence>
<dbReference type="HAMAP" id="MF_02087">
    <property type="entry name" value="PLP_homeostasis"/>
    <property type="match status" value="1"/>
</dbReference>
<dbReference type="WBParaSite" id="TMUE_3000010975.1">
    <property type="protein sequence ID" value="TMUE_3000010975.1"/>
    <property type="gene ID" value="WBGene00285059"/>
</dbReference>
<evidence type="ECO:0000313" key="6">
    <source>
        <dbReference type="Proteomes" id="UP000046395"/>
    </source>
</evidence>
<dbReference type="Gene3D" id="3.20.20.10">
    <property type="entry name" value="Alanine racemase"/>
    <property type="match status" value="1"/>
</dbReference>
<dbReference type="Pfam" id="PF01168">
    <property type="entry name" value="Ala_racemase_N"/>
    <property type="match status" value="1"/>
</dbReference>